<dbReference type="Pfam" id="PF14364">
    <property type="entry name" value="DUF4408"/>
    <property type="match status" value="1"/>
</dbReference>
<keyword evidence="5" id="KW-1185">Reference proteome</keyword>
<evidence type="ECO:0000256" key="2">
    <source>
        <dbReference type="SAM" id="Phobius"/>
    </source>
</evidence>
<accession>A0A7J7C3G5</accession>
<feature type="domain" description="DUF4408" evidence="3">
    <location>
        <begin position="43"/>
        <end position="69"/>
    </location>
</feature>
<dbReference type="InParanoid" id="A0A7J7C3G5"/>
<feature type="transmembrane region" description="Helical" evidence="2">
    <location>
        <begin position="12"/>
        <end position="31"/>
    </location>
</feature>
<protein>
    <recommendedName>
        <fullName evidence="3">DUF4408 domain-containing protein</fullName>
    </recommendedName>
</protein>
<dbReference type="InterPro" id="IPR008480">
    <property type="entry name" value="DUF761_pln"/>
</dbReference>
<dbReference type="AlphaFoldDB" id="A0A7J7C3G5"/>
<dbReference type="EMBL" id="JAAARO010000021">
    <property type="protein sequence ID" value="KAF5728648.1"/>
    <property type="molecule type" value="Genomic_DNA"/>
</dbReference>
<dbReference type="Proteomes" id="UP000593562">
    <property type="component" value="Unassembled WGS sequence"/>
</dbReference>
<evidence type="ECO:0000259" key="3">
    <source>
        <dbReference type="Pfam" id="PF14364"/>
    </source>
</evidence>
<feature type="compositionally biased region" description="Basic and acidic residues" evidence="1">
    <location>
        <begin position="240"/>
        <end position="265"/>
    </location>
</feature>
<dbReference type="InterPro" id="IPR025520">
    <property type="entry name" value="DUF4408"/>
</dbReference>
<feature type="region of interest" description="Disordered" evidence="1">
    <location>
        <begin position="240"/>
        <end position="290"/>
    </location>
</feature>
<evidence type="ECO:0000256" key="1">
    <source>
        <dbReference type="SAM" id="MobiDB-lite"/>
    </source>
</evidence>
<reference evidence="4 5" key="1">
    <citation type="journal article" date="2020" name="Nat. Commun.">
        <title>Genome of Tripterygium wilfordii and identification of cytochrome P450 involved in triptolide biosynthesis.</title>
        <authorList>
            <person name="Tu L."/>
            <person name="Su P."/>
            <person name="Zhang Z."/>
            <person name="Gao L."/>
            <person name="Wang J."/>
            <person name="Hu T."/>
            <person name="Zhou J."/>
            <person name="Zhang Y."/>
            <person name="Zhao Y."/>
            <person name="Liu Y."/>
            <person name="Song Y."/>
            <person name="Tong Y."/>
            <person name="Lu Y."/>
            <person name="Yang J."/>
            <person name="Xu C."/>
            <person name="Jia M."/>
            <person name="Peters R.J."/>
            <person name="Huang L."/>
            <person name="Gao W."/>
        </authorList>
    </citation>
    <scope>NUCLEOTIDE SEQUENCE [LARGE SCALE GENOMIC DNA]</scope>
    <source>
        <strain evidence="5">cv. XIE 37</strain>
        <tissue evidence="4">Leaf</tissue>
    </source>
</reference>
<dbReference type="FunCoup" id="A0A7J7C3G5">
    <property type="interactions" value="109"/>
</dbReference>
<evidence type="ECO:0000313" key="4">
    <source>
        <dbReference type="EMBL" id="KAF5728648.1"/>
    </source>
</evidence>
<sequence length="321" mass="36486">MALMLLSIRVFFISIGVLSLALFLKLCVPLVTEFSARQALIWLLSWLKPPYLYFIINGIIIIIAASSRFHKNREEDYPEQVFVPAKMSTNPVPEFGYSEQVSTVIRSDFHLTSAADDDFVYEQSEAEEESRTFEDKSIVVLNGSADVDEEEALPISRSAWVLPKRGDQPEIPEILLPAEKISAPFGHREPVKAIPEGGKASKVSKPQRHETLENTWKAITDGRAMLLTGHLEKSDAWENHGRRSSFDVEDPPLVKKSETFTDRTNYETPPATESPVEPRKEPSVSQDELNRRVEAFIKKVNEEMRLQREESLNHHKAMVDR</sequence>
<gene>
    <name evidence="4" type="ORF">HS088_TW21G00797</name>
</gene>
<keyword evidence="2" id="KW-0812">Transmembrane</keyword>
<dbReference type="PANTHER" id="PTHR33098:SF53">
    <property type="entry name" value="OS05G0540900 PROTEIN"/>
    <property type="match status" value="1"/>
</dbReference>
<dbReference type="Pfam" id="PF05553">
    <property type="entry name" value="DUF761"/>
    <property type="match status" value="1"/>
</dbReference>
<keyword evidence="2" id="KW-0472">Membrane</keyword>
<organism evidence="4 5">
    <name type="scientific">Tripterygium wilfordii</name>
    <name type="common">Thunder God vine</name>
    <dbReference type="NCBI Taxonomy" id="458696"/>
    <lineage>
        <taxon>Eukaryota</taxon>
        <taxon>Viridiplantae</taxon>
        <taxon>Streptophyta</taxon>
        <taxon>Embryophyta</taxon>
        <taxon>Tracheophyta</taxon>
        <taxon>Spermatophyta</taxon>
        <taxon>Magnoliopsida</taxon>
        <taxon>eudicotyledons</taxon>
        <taxon>Gunneridae</taxon>
        <taxon>Pentapetalae</taxon>
        <taxon>rosids</taxon>
        <taxon>fabids</taxon>
        <taxon>Celastrales</taxon>
        <taxon>Celastraceae</taxon>
        <taxon>Tripterygium</taxon>
    </lineage>
</organism>
<dbReference type="OrthoDB" id="1933168at2759"/>
<proteinExistence type="predicted"/>
<dbReference type="PANTHER" id="PTHR33098">
    <property type="entry name" value="COTTON FIBER (DUF761)"/>
    <property type="match status" value="1"/>
</dbReference>
<evidence type="ECO:0000313" key="5">
    <source>
        <dbReference type="Proteomes" id="UP000593562"/>
    </source>
</evidence>
<keyword evidence="2" id="KW-1133">Transmembrane helix</keyword>
<name>A0A7J7C3G5_TRIWF</name>
<feature type="compositionally biased region" description="Basic and acidic residues" evidence="1">
    <location>
        <begin position="276"/>
        <end position="290"/>
    </location>
</feature>
<comment type="caution">
    <text evidence="4">The sequence shown here is derived from an EMBL/GenBank/DDBJ whole genome shotgun (WGS) entry which is preliminary data.</text>
</comment>